<dbReference type="GO" id="GO:0034219">
    <property type="term" value="P:carbohydrate transmembrane transport"/>
    <property type="evidence" value="ECO:0007669"/>
    <property type="project" value="InterPro"/>
</dbReference>
<feature type="chain" id="PRO_5002695468" description="Maltoporin" evidence="2">
    <location>
        <begin position="18"/>
        <end position="560"/>
    </location>
</feature>
<proteinExistence type="predicted"/>
<name>A6GEG8_9BACT</name>
<dbReference type="Pfam" id="PF02264">
    <property type="entry name" value="LamB"/>
    <property type="match status" value="1"/>
</dbReference>
<dbReference type="STRING" id="391625.PPSIR1_27698"/>
<dbReference type="Proteomes" id="UP000005801">
    <property type="component" value="Unassembled WGS sequence"/>
</dbReference>
<dbReference type="AlphaFoldDB" id="A6GEG8"/>
<organism evidence="3 4">
    <name type="scientific">Plesiocystis pacifica SIR-1</name>
    <dbReference type="NCBI Taxonomy" id="391625"/>
    <lineage>
        <taxon>Bacteria</taxon>
        <taxon>Pseudomonadati</taxon>
        <taxon>Myxococcota</taxon>
        <taxon>Polyangia</taxon>
        <taxon>Nannocystales</taxon>
        <taxon>Nannocystaceae</taxon>
        <taxon>Plesiocystis</taxon>
    </lineage>
</organism>
<comment type="caution">
    <text evidence="3">The sequence shown here is derived from an EMBL/GenBank/DDBJ whole genome shotgun (WGS) entry which is preliminary data.</text>
</comment>
<dbReference type="OrthoDB" id="5493648at2"/>
<evidence type="ECO:0000256" key="2">
    <source>
        <dbReference type="SAM" id="SignalP"/>
    </source>
</evidence>
<reference evidence="3 4" key="1">
    <citation type="submission" date="2007-06" db="EMBL/GenBank/DDBJ databases">
        <authorList>
            <person name="Shimkets L."/>
            <person name="Ferriera S."/>
            <person name="Johnson J."/>
            <person name="Kravitz S."/>
            <person name="Beeson K."/>
            <person name="Sutton G."/>
            <person name="Rogers Y.-H."/>
            <person name="Friedman R."/>
            <person name="Frazier M."/>
            <person name="Venter J.C."/>
        </authorList>
    </citation>
    <scope>NUCLEOTIDE SEQUENCE [LARGE SCALE GENOMIC DNA]</scope>
    <source>
        <strain evidence="3 4">SIR-1</strain>
    </source>
</reference>
<feature type="signal peptide" evidence="2">
    <location>
        <begin position="1"/>
        <end position="17"/>
    </location>
</feature>
<feature type="compositionally biased region" description="Low complexity" evidence="1">
    <location>
        <begin position="102"/>
        <end position="111"/>
    </location>
</feature>
<dbReference type="EMBL" id="ABCS01000082">
    <property type="protein sequence ID" value="EDM75740.1"/>
    <property type="molecule type" value="Genomic_DNA"/>
</dbReference>
<dbReference type="SUPFAM" id="SSF56935">
    <property type="entry name" value="Porins"/>
    <property type="match status" value="1"/>
</dbReference>
<dbReference type="RefSeq" id="WP_006975108.1">
    <property type="nucleotide sequence ID" value="NZ_ABCS01000082.1"/>
</dbReference>
<evidence type="ECO:0008006" key="5">
    <source>
        <dbReference type="Google" id="ProtNLM"/>
    </source>
</evidence>
<dbReference type="GO" id="GO:0015288">
    <property type="term" value="F:porin activity"/>
    <property type="evidence" value="ECO:0007669"/>
    <property type="project" value="InterPro"/>
</dbReference>
<keyword evidence="2" id="KW-0732">Signal</keyword>
<feature type="region of interest" description="Disordered" evidence="1">
    <location>
        <begin position="102"/>
        <end position="123"/>
    </location>
</feature>
<feature type="region of interest" description="Disordered" evidence="1">
    <location>
        <begin position="14"/>
        <end position="44"/>
    </location>
</feature>
<keyword evidence="4" id="KW-1185">Reference proteome</keyword>
<dbReference type="Gene3D" id="2.40.170.10">
    <property type="entry name" value="Porin, LamB type"/>
    <property type="match status" value="1"/>
</dbReference>
<evidence type="ECO:0000256" key="1">
    <source>
        <dbReference type="SAM" id="MobiDB-lite"/>
    </source>
</evidence>
<dbReference type="GO" id="GO:0016020">
    <property type="term" value="C:membrane"/>
    <property type="evidence" value="ECO:0007669"/>
    <property type="project" value="InterPro"/>
</dbReference>
<dbReference type="InterPro" id="IPR003192">
    <property type="entry name" value="Porin_LamB"/>
</dbReference>
<evidence type="ECO:0000313" key="3">
    <source>
        <dbReference type="EMBL" id="EDM75740.1"/>
    </source>
</evidence>
<protein>
    <recommendedName>
        <fullName evidence="5">Maltoporin</fullName>
    </recommendedName>
</protein>
<evidence type="ECO:0000313" key="4">
    <source>
        <dbReference type="Proteomes" id="UP000005801"/>
    </source>
</evidence>
<dbReference type="InterPro" id="IPR036998">
    <property type="entry name" value="Porin_LamB_sf"/>
</dbReference>
<sequence length="560" mass="61116">MGLALALGPALASTALAAPPPAPPEEENAGDGSGDGSDAATDAQLEAIQARLDALEREVDALRGERDEARAALERVEAEVAETQTEAERAAAEQAEALEALEAPETAEATPVGSVSDGQDQPNYADGFHFGSYGRVVAAGDLRGRPGRDGDIVARGSRFDESTYAELEMRREDYWEVTDSYTRIVTTVAFAHPIFHYDGQFDAKLAVRNLYIEELDLGAKGLSFWAGSRMYRGDDIYVLDWWPLDNLNTVGGGLGYQFKGGTFLKVHGGLQQPNDPFFVQNADRPLPLDQPGSATVDILNRQKFVSSYKLGHVFGVGETGGVKLVAYGETHHVRAGQREVDYREYEDLPDDHGFVAGGEVSLFTGERSTHINLWVRHAWNLAAYGDLQSPRQLAPDGTTQGARELIIALGGNYEKKWFGLMGGAYFRRFRNASPDLDYADLNEGIVLLRPQAWFGQVGGVALEGSYQLQRRGVLTGLDIGEQSGPITGGLGRVGVMPFWAPGGRGSYARPHIRAMYMLSVRDAGARSLYPQDHVLSLRPVDHFFGFGAEWWFGSTSYFRD</sequence>
<accession>A6GEG8</accession>
<gene>
    <name evidence="3" type="ORF">PPSIR1_27698</name>
</gene>